<protein>
    <submittedName>
        <fullName evidence="1">Uncharacterized protein</fullName>
    </submittedName>
</protein>
<proteinExistence type="predicted"/>
<accession>A0AAV0Y2V2</accession>
<gene>
    <name evidence="1" type="ORF">MEUPH1_LOCUS28326</name>
</gene>
<name>A0AAV0Y2V2_9HEMI</name>
<comment type="caution">
    <text evidence="1">The sequence shown here is derived from an EMBL/GenBank/DDBJ whole genome shotgun (WGS) entry which is preliminary data.</text>
</comment>
<evidence type="ECO:0000313" key="1">
    <source>
        <dbReference type="EMBL" id="CAI6374731.1"/>
    </source>
</evidence>
<dbReference type="AlphaFoldDB" id="A0AAV0Y2V2"/>
<dbReference type="EMBL" id="CARXXK010001250">
    <property type="protein sequence ID" value="CAI6374731.1"/>
    <property type="molecule type" value="Genomic_DNA"/>
</dbReference>
<dbReference type="Proteomes" id="UP001160148">
    <property type="component" value="Unassembled WGS sequence"/>
</dbReference>
<keyword evidence="2" id="KW-1185">Reference proteome</keyword>
<evidence type="ECO:0000313" key="2">
    <source>
        <dbReference type="Proteomes" id="UP001160148"/>
    </source>
</evidence>
<reference evidence="1 2" key="1">
    <citation type="submission" date="2023-01" db="EMBL/GenBank/DDBJ databases">
        <authorList>
            <person name="Whitehead M."/>
        </authorList>
    </citation>
    <scope>NUCLEOTIDE SEQUENCE [LARGE SCALE GENOMIC DNA]</scope>
</reference>
<sequence length="72" mass="8081">MSIKRALKPNYSVGFGSRPDSASITVSKTVKYLGVTLDPKQSYWDHVLSLKDKNKEMFTRLRSVTSANWGMG</sequence>
<organism evidence="1 2">
    <name type="scientific">Macrosiphum euphorbiae</name>
    <name type="common">potato aphid</name>
    <dbReference type="NCBI Taxonomy" id="13131"/>
    <lineage>
        <taxon>Eukaryota</taxon>
        <taxon>Metazoa</taxon>
        <taxon>Ecdysozoa</taxon>
        <taxon>Arthropoda</taxon>
        <taxon>Hexapoda</taxon>
        <taxon>Insecta</taxon>
        <taxon>Pterygota</taxon>
        <taxon>Neoptera</taxon>
        <taxon>Paraneoptera</taxon>
        <taxon>Hemiptera</taxon>
        <taxon>Sternorrhyncha</taxon>
        <taxon>Aphidomorpha</taxon>
        <taxon>Aphidoidea</taxon>
        <taxon>Aphididae</taxon>
        <taxon>Macrosiphini</taxon>
        <taxon>Macrosiphum</taxon>
    </lineage>
</organism>